<dbReference type="EMBL" id="GFTR01002306">
    <property type="protein sequence ID" value="JAW14120.1"/>
    <property type="molecule type" value="Transcribed_RNA"/>
</dbReference>
<evidence type="ECO:0000256" key="1">
    <source>
        <dbReference type="SAM" id="SignalP"/>
    </source>
</evidence>
<keyword evidence="1" id="KW-0732">Signal</keyword>
<feature type="chain" id="PRO_5012285028" evidence="1">
    <location>
        <begin position="25"/>
        <end position="136"/>
    </location>
</feature>
<reference evidence="2" key="1">
    <citation type="journal article" date="2018" name="PLoS Negl. Trop. Dis.">
        <title>An insight into the salivary gland and fat body transcriptome of Panstrongylus lignarius (Hemiptera: Heteroptera), the main vector of Chagas disease in Peru.</title>
        <authorList>
            <person name="Nevoa J.C."/>
            <person name="Mendes M.T."/>
            <person name="da Silva M.V."/>
            <person name="Soares S.C."/>
            <person name="Oliveira C.J.F."/>
            <person name="Ribeiro J.M.C."/>
        </authorList>
    </citation>
    <scope>NUCLEOTIDE SEQUENCE</scope>
</reference>
<organism evidence="2">
    <name type="scientific">Panstrongylus lignarius</name>
    <dbReference type="NCBI Taxonomy" id="156445"/>
    <lineage>
        <taxon>Eukaryota</taxon>
        <taxon>Metazoa</taxon>
        <taxon>Ecdysozoa</taxon>
        <taxon>Arthropoda</taxon>
        <taxon>Hexapoda</taxon>
        <taxon>Insecta</taxon>
        <taxon>Pterygota</taxon>
        <taxon>Neoptera</taxon>
        <taxon>Paraneoptera</taxon>
        <taxon>Hemiptera</taxon>
        <taxon>Heteroptera</taxon>
        <taxon>Panheteroptera</taxon>
        <taxon>Cimicomorpha</taxon>
        <taxon>Reduviidae</taxon>
        <taxon>Triatominae</taxon>
        <taxon>Panstrongylus</taxon>
    </lineage>
</organism>
<accession>A0A224XZQ5</accession>
<sequence length="136" mass="14347">MISNMKSLIAVKFCILLLIGTSLGQNSPGPIHVATVTIPVSNPSDQTGTLAQQGLKVVHQVLDPAGHLVKEVAEWMVNATNKVEHQIVEAGKEAYQTGTTMGGKAIKYVNEVAEAATEKLGLSGPGNLTTEKTKKN</sequence>
<feature type="signal peptide" evidence="1">
    <location>
        <begin position="1"/>
        <end position="24"/>
    </location>
</feature>
<proteinExistence type="predicted"/>
<dbReference type="AlphaFoldDB" id="A0A224XZQ5"/>
<name>A0A224XZQ5_9HEMI</name>
<evidence type="ECO:0000313" key="2">
    <source>
        <dbReference type="EMBL" id="JAW14120.1"/>
    </source>
</evidence>
<protein>
    <submittedName>
        <fullName evidence="2">Putative secreted protein</fullName>
    </submittedName>
</protein>